<evidence type="ECO:0000313" key="7">
    <source>
        <dbReference type="EMBL" id="GAA0678989.1"/>
    </source>
</evidence>
<evidence type="ECO:0000313" key="8">
    <source>
        <dbReference type="Proteomes" id="UP001500420"/>
    </source>
</evidence>
<reference evidence="7 8" key="1">
    <citation type="journal article" date="2019" name="Int. J. Syst. Evol. Microbiol.">
        <title>The Global Catalogue of Microorganisms (GCM) 10K type strain sequencing project: providing services to taxonomists for standard genome sequencing and annotation.</title>
        <authorList>
            <consortium name="The Broad Institute Genomics Platform"/>
            <consortium name="The Broad Institute Genome Sequencing Center for Infectious Disease"/>
            <person name="Wu L."/>
            <person name="Ma J."/>
        </authorList>
    </citation>
    <scope>NUCLEOTIDE SEQUENCE [LARGE SCALE GENOMIC DNA]</scope>
    <source>
        <strain evidence="7 8">JCM 16328</strain>
    </source>
</reference>
<keyword evidence="2" id="KW-0575">Peroxidase</keyword>
<dbReference type="GO" id="GO:0046872">
    <property type="term" value="F:metal ion binding"/>
    <property type="evidence" value="ECO:0007669"/>
    <property type="project" value="UniProtKB-KW"/>
</dbReference>
<gene>
    <name evidence="7" type="ORF">GCM10009020_29260</name>
</gene>
<evidence type="ECO:0000256" key="1">
    <source>
        <dbReference type="ARBA" id="ARBA00001970"/>
    </source>
</evidence>
<dbReference type="InterPro" id="IPR006314">
    <property type="entry name" value="Dyp_peroxidase"/>
</dbReference>
<sequence>MTDPASGRGISRREFAKAAVAIGGASAFAACTERERAPDIPTGPDDVSGYPERQHAWNEVTATDEHGNDVPPRHHVLVFLNVPGDGTPDDEGREQVEAALRNLERTYRRDAEGLLFTVGYSPAYFDRFDAALPESVGLQEPRALTELEDPELDRQDVVVHLASDYAQVVIGAEEALVGNRDELNGVEITDDVSGVLEKADRRTGFIGDGLPAENQDVEGIPDSEPVPEDAPLYMGFESGFEKNQASEDRVSIAEGPFAGGTTQQLSKIRLNLQQWYEQDSREHRVASMFCPAHAEEDRVEGTGENLGNDSGVGDCAEDVMDDASESGVVGHAQKVARARDDDDSPIMLRRDFDSTDGGAAGLHFLSLQRSIADFVETREAMTGNDVAENTAVGTATNNGIKRYMTVTRRGNFLLPPRPHRSLPTPRPDA</sequence>
<name>A0AAV3TDC7_9EURY</name>
<dbReference type="InterPro" id="IPR006311">
    <property type="entry name" value="TAT_signal"/>
</dbReference>
<evidence type="ECO:0000256" key="4">
    <source>
        <dbReference type="ARBA" id="ARBA00023002"/>
    </source>
</evidence>
<comment type="cofactor">
    <cofactor evidence="1">
        <name>heme b</name>
        <dbReference type="ChEBI" id="CHEBI:60344"/>
    </cofactor>
</comment>
<evidence type="ECO:0000256" key="6">
    <source>
        <dbReference type="SAM" id="MobiDB-lite"/>
    </source>
</evidence>
<dbReference type="AlphaFoldDB" id="A0AAV3TDC7"/>
<accession>A0AAV3TDC7</accession>
<keyword evidence="4" id="KW-0560">Oxidoreductase</keyword>
<dbReference type="Proteomes" id="UP001500420">
    <property type="component" value="Unassembled WGS sequence"/>
</dbReference>
<comment type="caution">
    <text evidence="7">The sequence shown here is derived from an EMBL/GenBank/DDBJ whole genome shotgun (WGS) entry which is preliminary data.</text>
</comment>
<feature type="region of interest" description="Disordered" evidence="6">
    <location>
        <begin position="33"/>
        <end position="53"/>
    </location>
</feature>
<dbReference type="GO" id="GO:0020037">
    <property type="term" value="F:heme binding"/>
    <property type="evidence" value="ECO:0007669"/>
    <property type="project" value="InterPro"/>
</dbReference>
<keyword evidence="8" id="KW-1185">Reference proteome</keyword>
<evidence type="ECO:0000256" key="3">
    <source>
        <dbReference type="ARBA" id="ARBA00022723"/>
    </source>
</evidence>
<keyword evidence="5" id="KW-0408">Iron</keyword>
<dbReference type="GO" id="GO:0004601">
    <property type="term" value="F:peroxidase activity"/>
    <property type="evidence" value="ECO:0007669"/>
    <property type="project" value="UniProtKB-KW"/>
</dbReference>
<dbReference type="PROSITE" id="PS51318">
    <property type="entry name" value="TAT"/>
    <property type="match status" value="1"/>
</dbReference>
<evidence type="ECO:0000256" key="2">
    <source>
        <dbReference type="ARBA" id="ARBA00022559"/>
    </source>
</evidence>
<proteinExistence type="predicted"/>
<dbReference type="PROSITE" id="PS51404">
    <property type="entry name" value="DYP_PEROXIDASE"/>
    <property type="match status" value="1"/>
</dbReference>
<dbReference type="Pfam" id="PF24152">
    <property type="entry name" value="DUF7405"/>
    <property type="match status" value="1"/>
</dbReference>
<protein>
    <submittedName>
        <fullName evidence="7">Tat pathway signal protein</fullName>
    </submittedName>
</protein>
<dbReference type="RefSeq" id="WP_343774797.1">
    <property type="nucleotide sequence ID" value="NZ_BAAADV010000007.1"/>
</dbReference>
<dbReference type="InterPro" id="IPR011008">
    <property type="entry name" value="Dimeric_a/b-barrel"/>
</dbReference>
<keyword evidence="3" id="KW-0479">Metal-binding</keyword>
<dbReference type="SUPFAM" id="SSF54909">
    <property type="entry name" value="Dimeric alpha+beta barrel"/>
    <property type="match status" value="1"/>
</dbReference>
<evidence type="ECO:0000256" key="5">
    <source>
        <dbReference type="ARBA" id="ARBA00023004"/>
    </source>
</evidence>
<dbReference type="InterPro" id="IPR055828">
    <property type="entry name" value="DUF7405"/>
</dbReference>
<organism evidence="7 8">
    <name type="scientific">Natronoarchaeum mannanilyticum</name>
    <dbReference type="NCBI Taxonomy" id="926360"/>
    <lineage>
        <taxon>Archaea</taxon>
        <taxon>Methanobacteriati</taxon>
        <taxon>Methanobacteriota</taxon>
        <taxon>Stenosarchaea group</taxon>
        <taxon>Halobacteria</taxon>
        <taxon>Halobacteriales</taxon>
        <taxon>Natronoarchaeaceae</taxon>
    </lineage>
</organism>
<dbReference type="EMBL" id="BAAADV010000007">
    <property type="protein sequence ID" value="GAA0678989.1"/>
    <property type="molecule type" value="Genomic_DNA"/>
</dbReference>